<reference evidence="5" key="1">
    <citation type="submission" date="2023-07" db="EMBL/GenBank/DDBJ databases">
        <title>A collection of bacterial strains from the Burkholderia cepacia Research Laboratory and Repository.</title>
        <authorList>
            <person name="Lipuma J."/>
            <person name="Spilker T."/>
            <person name="Caverly L."/>
        </authorList>
    </citation>
    <scope>NUCLEOTIDE SEQUENCE</scope>
    <source>
        <strain evidence="5">AU44268</strain>
    </source>
</reference>
<keyword evidence="1" id="KW-0805">Transcription regulation</keyword>
<feature type="domain" description="HTH luxR-type" evidence="4">
    <location>
        <begin position="805"/>
        <end position="870"/>
    </location>
</feature>
<name>A0AAW7T0R3_BURVI</name>
<dbReference type="Pfam" id="PF25873">
    <property type="entry name" value="WHD_MalT"/>
    <property type="match status" value="1"/>
</dbReference>
<dbReference type="Pfam" id="PF00196">
    <property type="entry name" value="GerE"/>
    <property type="match status" value="1"/>
</dbReference>
<dbReference type="GO" id="GO:0006355">
    <property type="term" value="P:regulation of DNA-templated transcription"/>
    <property type="evidence" value="ECO:0007669"/>
    <property type="project" value="InterPro"/>
</dbReference>
<dbReference type="InterPro" id="IPR036388">
    <property type="entry name" value="WH-like_DNA-bd_sf"/>
</dbReference>
<dbReference type="InterPro" id="IPR027417">
    <property type="entry name" value="P-loop_NTPase"/>
</dbReference>
<evidence type="ECO:0000313" key="5">
    <source>
        <dbReference type="EMBL" id="MDN7795120.1"/>
    </source>
</evidence>
<dbReference type="Pfam" id="PF17874">
    <property type="entry name" value="TPR_MalT"/>
    <property type="match status" value="1"/>
</dbReference>
<dbReference type="InterPro" id="IPR000792">
    <property type="entry name" value="Tscrpt_reg_LuxR_C"/>
</dbReference>
<dbReference type="RefSeq" id="WP_198108715.1">
    <property type="nucleotide sequence ID" value="NZ_JAEDWX010000012.1"/>
</dbReference>
<dbReference type="InterPro" id="IPR041617">
    <property type="entry name" value="TPR_MalT"/>
</dbReference>
<keyword evidence="2" id="KW-0238">DNA-binding</keyword>
<protein>
    <submittedName>
        <fullName evidence="5">LuxR C-terminal-related transcriptional regulator</fullName>
    </submittedName>
</protein>
<evidence type="ECO:0000313" key="6">
    <source>
        <dbReference type="Proteomes" id="UP001171620"/>
    </source>
</evidence>
<dbReference type="Gene3D" id="1.10.10.10">
    <property type="entry name" value="Winged helix-like DNA-binding domain superfamily/Winged helix DNA-binding domain"/>
    <property type="match status" value="1"/>
</dbReference>
<dbReference type="SUPFAM" id="SSF46894">
    <property type="entry name" value="C-terminal effector domain of the bipartite response regulators"/>
    <property type="match status" value="1"/>
</dbReference>
<dbReference type="PROSITE" id="PS50043">
    <property type="entry name" value="HTH_LUXR_2"/>
    <property type="match status" value="1"/>
</dbReference>
<accession>A0AAW7T0R3</accession>
<dbReference type="EMBL" id="JAUJRV010000005">
    <property type="protein sequence ID" value="MDN7795120.1"/>
    <property type="molecule type" value="Genomic_DNA"/>
</dbReference>
<dbReference type="SUPFAM" id="SSF52540">
    <property type="entry name" value="P-loop containing nucleoside triphosphate hydrolases"/>
    <property type="match status" value="1"/>
</dbReference>
<keyword evidence="3" id="KW-0804">Transcription</keyword>
<organism evidence="5 6">
    <name type="scientific">Burkholderia vietnamiensis</name>
    <dbReference type="NCBI Taxonomy" id="60552"/>
    <lineage>
        <taxon>Bacteria</taxon>
        <taxon>Pseudomonadati</taxon>
        <taxon>Pseudomonadota</taxon>
        <taxon>Betaproteobacteria</taxon>
        <taxon>Burkholderiales</taxon>
        <taxon>Burkholderiaceae</taxon>
        <taxon>Burkholderia</taxon>
        <taxon>Burkholderia cepacia complex</taxon>
    </lineage>
</organism>
<dbReference type="PROSITE" id="PS00622">
    <property type="entry name" value="HTH_LUXR_1"/>
    <property type="match status" value="1"/>
</dbReference>
<dbReference type="Gene3D" id="3.40.50.300">
    <property type="entry name" value="P-loop containing nucleotide triphosphate hydrolases"/>
    <property type="match status" value="1"/>
</dbReference>
<comment type="caution">
    <text evidence="5">The sequence shown here is derived from an EMBL/GenBank/DDBJ whole genome shotgun (WGS) entry which is preliminary data.</text>
</comment>
<proteinExistence type="predicted"/>
<evidence type="ECO:0000256" key="3">
    <source>
        <dbReference type="ARBA" id="ARBA00023163"/>
    </source>
</evidence>
<dbReference type="InterPro" id="IPR059106">
    <property type="entry name" value="WHD_MalT"/>
</dbReference>
<dbReference type="SMART" id="SM00421">
    <property type="entry name" value="HTH_LUXR"/>
    <property type="match status" value="1"/>
</dbReference>
<evidence type="ECO:0000259" key="4">
    <source>
        <dbReference type="PROSITE" id="PS50043"/>
    </source>
</evidence>
<dbReference type="AlphaFoldDB" id="A0AAW7T0R3"/>
<dbReference type="Proteomes" id="UP001171620">
    <property type="component" value="Unassembled WGS sequence"/>
</dbReference>
<sequence>MNLHAIPAGKLMPPGLSPFTLQRSELCERVVGGDAPLTIVHSAAGFGKTTLLAQCRALLEAEGLSTMWLTIDRGDNDPPRLTSALARALEPVLDGTPEILPSLLDRIALTEGRWILFIDDFEHLQEPGSLALVRELVRRLPRGGRLVVASRNAPDFGQNRIHAGGGVRVLDERDLRFVRTEVVELLRIHGIADLSPQGVAHLCACTEGWATALTLFARAAERGSMSGVSAENLIAGDGNVADYLGEEVLARQPPGLRDFLLRTSVLQTLEPALCQALCPNVEADETLLHLAEARTFISRLEGDVPAWRYHRLFADFLRASLEREAPGLLPRLHLLAAAWYESQGRFAPAVEHALEGEDWPMAARLLELCVEDFLEQGRFRILSRWFDLLPPGSIGQRPSLQMAHLWTVCLTRGAAETRAWIDRYQLGRSPVPRVQAHLRVLELMLLAMEDRYDQANETGELVVAQPSIGDRFVDAMRCNVVAHIRFVLGHDPITDRLIERMQPFGEFGRLYRDAMLGMMELRDGRLRQATARFRMLVEGGAGAQDYAFASAWFGVLYAFTLFESGDLEQADYLLETFLASSRQVGLPDHMIGSYVMRSRIAYARGDVATALELLCELEHDGLQRELKRVAASASLERARIFTLQGQLPAADHALNRAADLISWERVSILSLPAHETDDLVIGRIRLLIAAGKASEASALIAKESMAAATRYRRLMKLELFSVLAQWAAGHASVACSKLRTLLEACSREGYLRLVVDEGAAVVPVLRRFHADIRSGSKSERNPILQDYVERMLGILGALTSSNVADAQGSETLSQKELSVLTLIADGYSNQAISDELEISDSTVRTHLRNINRKLGAQSRTQAVAVARRRMILM</sequence>
<dbReference type="GO" id="GO:0003677">
    <property type="term" value="F:DNA binding"/>
    <property type="evidence" value="ECO:0007669"/>
    <property type="project" value="UniProtKB-KW"/>
</dbReference>
<dbReference type="PANTHER" id="PTHR44688:SF16">
    <property type="entry name" value="DNA-BINDING TRANSCRIPTIONAL ACTIVATOR DEVR_DOSR"/>
    <property type="match status" value="1"/>
</dbReference>
<dbReference type="InterPro" id="IPR011990">
    <property type="entry name" value="TPR-like_helical_dom_sf"/>
</dbReference>
<dbReference type="PANTHER" id="PTHR44688">
    <property type="entry name" value="DNA-BINDING TRANSCRIPTIONAL ACTIVATOR DEVR_DOSR"/>
    <property type="match status" value="1"/>
</dbReference>
<gene>
    <name evidence="5" type="ORF">QZM33_09160</name>
</gene>
<evidence type="ECO:0000256" key="1">
    <source>
        <dbReference type="ARBA" id="ARBA00023015"/>
    </source>
</evidence>
<dbReference type="InterPro" id="IPR016032">
    <property type="entry name" value="Sig_transdc_resp-reg_C-effctor"/>
</dbReference>
<evidence type="ECO:0000256" key="2">
    <source>
        <dbReference type="ARBA" id="ARBA00023125"/>
    </source>
</evidence>
<dbReference type="Gene3D" id="1.25.40.10">
    <property type="entry name" value="Tetratricopeptide repeat domain"/>
    <property type="match status" value="1"/>
</dbReference>
<dbReference type="CDD" id="cd06170">
    <property type="entry name" value="LuxR_C_like"/>
    <property type="match status" value="1"/>
</dbReference>
<dbReference type="PRINTS" id="PR00038">
    <property type="entry name" value="HTHLUXR"/>
</dbReference>